<evidence type="ECO:0000313" key="2">
    <source>
        <dbReference type="EMBL" id="KAK2157174.1"/>
    </source>
</evidence>
<proteinExistence type="predicted"/>
<gene>
    <name evidence="2" type="ORF">LSH36_196g03016</name>
</gene>
<protein>
    <submittedName>
        <fullName evidence="2">Uncharacterized protein</fullName>
    </submittedName>
</protein>
<evidence type="ECO:0000313" key="3">
    <source>
        <dbReference type="Proteomes" id="UP001208570"/>
    </source>
</evidence>
<keyword evidence="3" id="KW-1185">Reference proteome</keyword>
<organism evidence="2 3">
    <name type="scientific">Paralvinella palmiformis</name>
    <dbReference type="NCBI Taxonomy" id="53620"/>
    <lineage>
        <taxon>Eukaryota</taxon>
        <taxon>Metazoa</taxon>
        <taxon>Spiralia</taxon>
        <taxon>Lophotrochozoa</taxon>
        <taxon>Annelida</taxon>
        <taxon>Polychaeta</taxon>
        <taxon>Sedentaria</taxon>
        <taxon>Canalipalpata</taxon>
        <taxon>Terebellida</taxon>
        <taxon>Terebelliformia</taxon>
        <taxon>Alvinellidae</taxon>
        <taxon>Paralvinella</taxon>
    </lineage>
</organism>
<evidence type="ECO:0000256" key="1">
    <source>
        <dbReference type="SAM" id="Coils"/>
    </source>
</evidence>
<dbReference type="AlphaFoldDB" id="A0AAD9JPS9"/>
<reference evidence="2" key="1">
    <citation type="journal article" date="2023" name="Mol. Biol. Evol.">
        <title>Third-Generation Sequencing Reveals the Adaptive Role of the Epigenome in Three Deep-Sea Polychaetes.</title>
        <authorList>
            <person name="Perez M."/>
            <person name="Aroh O."/>
            <person name="Sun Y."/>
            <person name="Lan Y."/>
            <person name="Juniper S.K."/>
            <person name="Young C.R."/>
            <person name="Angers B."/>
            <person name="Qian P.Y."/>
        </authorList>
    </citation>
    <scope>NUCLEOTIDE SEQUENCE</scope>
    <source>
        <strain evidence="2">P08H-3</strain>
    </source>
</reference>
<dbReference type="Proteomes" id="UP001208570">
    <property type="component" value="Unassembled WGS sequence"/>
</dbReference>
<sequence>MFSLSHPNKSHIQEANKHLHLLHDKIEKLEAQLANQELLSREREKELSDALEFATQCSESEVIELKNEIRRKNCELSDLGAILKERDTTIARLQHRCAVLDYIAKHRNVLEDIVSVLSGVQRIDQKAAAKGEDRTSFDKELSEFSRKTEAHGILETHSSRMTSQKQEPYKTFDGRFSITDLEEDVDDKHTNEIRDDVFVRQKSNSEHYL</sequence>
<feature type="coiled-coil region" evidence="1">
    <location>
        <begin position="12"/>
        <end position="46"/>
    </location>
</feature>
<comment type="caution">
    <text evidence="2">The sequence shown here is derived from an EMBL/GenBank/DDBJ whole genome shotgun (WGS) entry which is preliminary data.</text>
</comment>
<keyword evidence="1" id="KW-0175">Coiled coil</keyword>
<accession>A0AAD9JPS9</accession>
<name>A0AAD9JPS9_9ANNE</name>
<dbReference type="EMBL" id="JAODUP010000196">
    <property type="protein sequence ID" value="KAK2157174.1"/>
    <property type="molecule type" value="Genomic_DNA"/>
</dbReference>